<dbReference type="KEGG" id="hlt:I7X12_05550"/>
<protein>
    <submittedName>
        <fullName evidence="2">Uncharacterized protein</fullName>
    </submittedName>
</protein>
<gene>
    <name evidence="2" type="ORF">I7X12_05550</name>
</gene>
<sequence length="165" mass="18145">MALREYTDDEYERLQRSERELTGNRERADVTDVAVVDDTATLTLGFEWTSESDSVSYDLDDARDVMELKAVAADAGYEYDQLFHLEGETIPVVYLENGWVPAAALPGGGPGTADEPTQQGPSLVDSAYRRLSERVDDITARSVVLGVIVTKKLLIVSALVYLLVT</sequence>
<evidence type="ECO:0000313" key="3">
    <source>
        <dbReference type="Proteomes" id="UP000595001"/>
    </source>
</evidence>
<evidence type="ECO:0000256" key="1">
    <source>
        <dbReference type="SAM" id="Phobius"/>
    </source>
</evidence>
<dbReference type="Proteomes" id="UP000595001">
    <property type="component" value="Chromosome"/>
</dbReference>
<organism evidence="2 3">
    <name type="scientific">Halosimplex litoreum</name>
    <dbReference type="NCBI Taxonomy" id="1198301"/>
    <lineage>
        <taxon>Archaea</taxon>
        <taxon>Methanobacteriati</taxon>
        <taxon>Methanobacteriota</taxon>
        <taxon>Stenosarchaea group</taxon>
        <taxon>Halobacteria</taxon>
        <taxon>Halobacteriales</taxon>
        <taxon>Haloarculaceae</taxon>
        <taxon>Halosimplex</taxon>
    </lineage>
</organism>
<dbReference type="RefSeq" id="WP_198062865.1">
    <property type="nucleotide sequence ID" value="NZ_CP065856.1"/>
</dbReference>
<accession>A0A7T3G0M2</accession>
<reference evidence="2 3" key="1">
    <citation type="submission" date="2020-12" db="EMBL/GenBank/DDBJ databases">
        <title>Halosimplex halophilum sp. nov. and Halosimplex salinum sp. nov., two new members of the genus Halosimplex.</title>
        <authorList>
            <person name="Cui H.L."/>
        </authorList>
    </citation>
    <scope>NUCLEOTIDE SEQUENCE [LARGE SCALE GENOMIC DNA]</scope>
    <source>
        <strain evidence="2 3">YGH94</strain>
    </source>
</reference>
<dbReference type="EMBL" id="CP065856">
    <property type="protein sequence ID" value="QPV64091.1"/>
    <property type="molecule type" value="Genomic_DNA"/>
</dbReference>
<dbReference type="AlphaFoldDB" id="A0A7T3G0M2"/>
<keyword evidence="1" id="KW-0472">Membrane</keyword>
<keyword evidence="1" id="KW-1133">Transmembrane helix</keyword>
<proteinExistence type="predicted"/>
<feature type="transmembrane region" description="Helical" evidence="1">
    <location>
        <begin position="138"/>
        <end position="164"/>
    </location>
</feature>
<keyword evidence="1" id="KW-0812">Transmembrane</keyword>
<evidence type="ECO:0000313" key="2">
    <source>
        <dbReference type="EMBL" id="QPV64091.1"/>
    </source>
</evidence>
<keyword evidence="3" id="KW-1185">Reference proteome</keyword>
<dbReference type="OrthoDB" id="236785at2157"/>
<name>A0A7T3G0M2_9EURY</name>
<dbReference type="GeneID" id="60587937"/>